<feature type="transmembrane region" description="Helical" evidence="2">
    <location>
        <begin position="175"/>
        <end position="195"/>
    </location>
</feature>
<dbReference type="PANTHER" id="PTHR34473">
    <property type="entry name" value="UPF0699 TRANSMEMBRANE PROTEIN YDBS"/>
    <property type="match status" value="1"/>
</dbReference>
<feature type="transmembrane region" description="Helical" evidence="2">
    <location>
        <begin position="12"/>
        <end position="35"/>
    </location>
</feature>
<feature type="transmembrane region" description="Helical" evidence="2">
    <location>
        <begin position="215"/>
        <end position="239"/>
    </location>
</feature>
<dbReference type="RefSeq" id="WP_339968110.1">
    <property type="nucleotide sequence ID" value="NZ_JAWMWG010000001.1"/>
</dbReference>
<comment type="caution">
    <text evidence="4">The sequence shown here is derived from an EMBL/GenBank/DDBJ whole genome shotgun (WGS) entry which is preliminary data.</text>
</comment>
<feature type="domain" description="YdbS-like PH" evidence="3">
    <location>
        <begin position="56"/>
        <end position="126"/>
    </location>
</feature>
<dbReference type="EMBL" id="JAWMWG010000001">
    <property type="protein sequence ID" value="MEJ6347701.1"/>
    <property type="molecule type" value="Genomic_DNA"/>
</dbReference>
<evidence type="ECO:0000313" key="4">
    <source>
        <dbReference type="EMBL" id="MEJ6347701.1"/>
    </source>
</evidence>
<keyword evidence="2" id="KW-0812">Transmembrane</keyword>
<feature type="transmembrane region" description="Helical" evidence="2">
    <location>
        <begin position="353"/>
        <end position="374"/>
    </location>
</feature>
<evidence type="ECO:0000313" key="5">
    <source>
        <dbReference type="Proteomes" id="UP001377804"/>
    </source>
</evidence>
<protein>
    <submittedName>
        <fullName evidence="4">PH domain-containing protein</fullName>
    </submittedName>
</protein>
<dbReference type="Pfam" id="PF03703">
    <property type="entry name" value="bPH_2"/>
    <property type="match status" value="2"/>
</dbReference>
<feature type="compositionally biased region" description="Polar residues" evidence="1">
    <location>
        <begin position="145"/>
        <end position="158"/>
    </location>
</feature>
<feature type="transmembrane region" description="Helical" evidence="2">
    <location>
        <begin position="41"/>
        <end position="63"/>
    </location>
</feature>
<dbReference type="PIRSF" id="PIRSF026631">
    <property type="entry name" value="UCP026631"/>
    <property type="match status" value="1"/>
</dbReference>
<sequence>MYNHKRFHPLALVIRFFESITSILGALIAGIIGIFSGHFWLLLFPIIYISVEVISYMTTYYTVDEQNVTIQKGLINKSTTVIPYDRIQTVRQSQWFFLAPFDLTTVNIETAGGSDSKSEGVLTVVPIAVFDLIESYRSQEAPVKTATQSSSEVNQTDGDATATKPQFKKLPASHILLFAITNLNILASSAVIAGLGGRFLNHAGSKLNSEVSRVIFSSVAYIALSIFGVLLLGFIYSLIRTLLTYYDFRIARTGNTLVIKSGLLKEKTQQIPLHKIQNVQVKKHPIRRLFGFSSILVYVYSGQDKQSKEDSSNNHTYLFPIIKNAEVYPFLATYLPEWQLHSPKITLLTQNRLWYFVRWTLLVIGILAVLEIIFWQVVPIWVVGLVILFFALVLLDEYLEAKGQGYGFSQSRFICIQRYHLFTKEINFLDKNKVQNVTQRTTPLLYHRQKIGHIKLPVKMNNDHGDQLKLRFIPIKVIQEIRDFYEQ</sequence>
<dbReference type="Proteomes" id="UP001377804">
    <property type="component" value="Unassembled WGS sequence"/>
</dbReference>
<reference evidence="4 5" key="1">
    <citation type="submission" date="2023-10" db="EMBL/GenBank/DDBJ databases">
        <title>Holzapfeliella saturejae sp. nov. isolated from Satureja montana flowers.</title>
        <authorList>
            <person name="Alcantara C."/>
            <person name="Zuniga M."/>
            <person name="Landete J.M."/>
            <person name="Monedero V."/>
        </authorList>
    </citation>
    <scope>NUCLEOTIDE SEQUENCE [LARGE SCALE GENOMIC DNA]</scope>
    <source>
        <strain evidence="4 5">He02</strain>
    </source>
</reference>
<evidence type="ECO:0000256" key="2">
    <source>
        <dbReference type="SAM" id="Phobius"/>
    </source>
</evidence>
<dbReference type="InterPro" id="IPR014529">
    <property type="entry name" value="UCP026631"/>
</dbReference>
<evidence type="ECO:0000259" key="3">
    <source>
        <dbReference type="Pfam" id="PF03703"/>
    </source>
</evidence>
<feature type="region of interest" description="Disordered" evidence="1">
    <location>
        <begin position="143"/>
        <end position="162"/>
    </location>
</feature>
<keyword evidence="2" id="KW-0472">Membrane</keyword>
<gene>
    <name evidence="4" type="ORF">R4Y45_00295</name>
</gene>
<dbReference type="PANTHER" id="PTHR34473:SF2">
    <property type="entry name" value="UPF0699 TRANSMEMBRANE PROTEIN YDBT"/>
    <property type="match status" value="1"/>
</dbReference>
<evidence type="ECO:0000256" key="1">
    <source>
        <dbReference type="SAM" id="MobiDB-lite"/>
    </source>
</evidence>
<feature type="domain" description="YdbS-like PH" evidence="3">
    <location>
        <begin position="245"/>
        <end position="304"/>
    </location>
</feature>
<accession>A0ABU8SEC6</accession>
<keyword evidence="2" id="KW-1133">Transmembrane helix</keyword>
<dbReference type="InterPro" id="IPR005182">
    <property type="entry name" value="YdbS-like_PH"/>
</dbReference>
<proteinExistence type="predicted"/>
<name>A0ABU8SEC6_9LACO</name>
<feature type="transmembrane region" description="Helical" evidence="2">
    <location>
        <begin position="380"/>
        <end position="399"/>
    </location>
</feature>
<keyword evidence="5" id="KW-1185">Reference proteome</keyword>
<organism evidence="4 5">
    <name type="scientific">Holzapfeliella saturejae</name>
    <dbReference type="NCBI Taxonomy" id="3082953"/>
    <lineage>
        <taxon>Bacteria</taxon>
        <taxon>Bacillati</taxon>
        <taxon>Bacillota</taxon>
        <taxon>Bacilli</taxon>
        <taxon>Lactobacillales</taxon>
        <taxon>Lactobacillaceae</taxon>
        <taxon>Holzapfeliella</taxon>
    </lineage>
</organism>